<name>A0ACD3SRI4_9BURK</name>
<keyword evidence="2" id="KW-1185">Reference proteome</keyword>
<evidence type="ECO:0000313" key="1">
    <source>
        <dbReference type="EMBL" id="TMS58840.1"/>
    </source>
</evidence>
<evidence type="ECO:0000313" key="2">
    <source>
        <dbReference type="Proteomes" id="UP000004277"/>
    </source>
</evidence>
<proteinExistence type="predicted"/>
<protein>
    <submittedName>
        <fullName evidence="1">GNAT family N-acetyltransferase</fullName>
    </submittedName>
</protein>
<sequence>MPEQHIHLGRWDEVGTVAGAIRTRVFVEEQGVPAELEWDAADADCWHAIATDAQGVPVGTGRLLPDGHIGRMAVLAEARGSGVGMAILQALIAQARILGYAEVVLHAQTHAEAFYRRAGFVREGEIFMEAGIEHITMRLALDGR</sequence>
<dbReference type="Proteomes" id="UP000004277">
    <property type="component" value="Unassembled WGS sequence"/>
</dbReference>
<accession>A0ACD3SRI4</accession>
<organism evidence="1 2">
    <name type="scientific">Imbroritus primus</name>
    <dbReference type="NCBI Taxonomy" id="3058603"/>
    <lineage>
        <taxon>Bacteria</taxon>
        <taxon>Pseudomonadati</taxon>
        <taxon>Pseudomonadota</taxon>
        <taxon>Betaproteobacteria</taxon>
        <taxon>Burkholderiales</taxon>
        <taxon>Burkholderiaceae</taxon>
        <taxon>Imbroritus</taxon>
    </lineage>
</organism>
<reference evidence="1" key="1">
    <citation type="submission" date="2019-05" db="EMBL/GenBank/DDBJ databases">
        <title>Revised genome assembly of Burkholderiaceae (previously Ralstonia) sp. PBA.</title>
        <authorList>
            <person name="Gan H.M."/>
        </authorList>
    </citation>
    <scope>NUCLEOTIDE SEQUENCE</scope>
    <source>
        <strain evidence="1">PBA</strain>
    </source>
</reference>
<dbReference type="EMBL" id="AKCV02000015">
    <property type="protein sequence ID" value="TMS58840.1"/>
    <property type="molecule type" value="Genomic_DNA"/>
</dbReference>
<comment type="caution">
    <text evidence="1">The sequence shown here is derived from an EMBL/GenBank/DDBJ whole genome shotgun (WGS) entry which is preliminary data.</text>
</comment>
<gene>
    <name evidence="1" type="ORF">MW7_009070</name>
</gene>